<accession>A0A1G6WPU0</accession>
<reference evidence="19 20" key="1">
    <citation type="submission" date="2016-10" db="EMBL/GenBank/DDBJ databases">
        <authorList>
            <person name="de Groot N.N."/>
        </authorList>
    </citation>
    <scope>NUCLEOTIDE SEQUENCE [LARGE SCALE GENOMIC DNA]</scope>
    <source>
        <strain evidence="19 20">DSM 16619</strain>
    </source>
</reference>
<evidence type="ECO:0000259" key="17">
    <source>
        <dbReference type="Pfam" id="PF00593"/>
    </source>
</evidence>
<keyword evidence="3 14" id="KW-0813">Transport</keyword>
<sequence>MRLPPLNAITTAALLAAATAHAQTAAPATATVALPEVKVTDAPQGEATEGSGQYIAREISVGKMVQSPRETPQSVSVITRQRLDDLNLTKLEDAVKQTTGVNVTRLDGAGNYNTIQSRGFDIGAVLLDGVPIPQGANFATAMDTAIYDRIEVLRGPSGLLQGASEPGGTINLVRKRAQSALGLNANVSAGSWGMRRGDVDLTGALNAAGTLRGRVVAVKDDRDSYVDTLKNDKTLGYGTLELDINAATTLSVGHTRQKIRATVDQGLPSYADGRLPDVPRSTFAGLAANRQDLDSTDTFAELEHRLAGGGLVKFAARDVHRESLYQSARANSALAANGNYQLQTVNFQQDVQDRNYDLYVTSPLSALGRTHRVLLGMSHTTSESLDGNSAFGAPSIANLFNPQYNLPYPSIALPGYQTATRRTENALYGQAQISAAERLKVLVGGRMSWAKAETRTLSTGQTTATADPGRQFIPSVAAIYELNENLSAYTSYAETFVVQSNLDRAGQLLTPRSGSQIEAGVKGEFLNKRLQTHFAVFRILDKDRAVADPSVPTASVAGGKVRAQGFETEVSGQVAPGWDVLAGYAFTATKYLQAPVSQLGQVFSPITPRHSVNLSTRYAFRSPALQGVSVGGGMSYRSEFFAQSGALRVTSGDYALFNAQVAYQINDKLSVNLNVDNLFDKTYYEKVGSLGRQNFYGEPRRVTVALKARY</sequence>
<evidence type="ECO:0000256" key="10">
    <source>
        <dbReference type="ARBA" id="ARBA00023077"/>
    </source>
</evidence>
<dbReference type="EMBL" id="FMZC01000008">
    <property type="protein sequence ID" value="SDD67960.1"/>
    <property type="molecule type" value="Genomic_DNA"/>
</dbReference>
<dbReference type="Gene3D" id="2.40.170.20">
    <property type="entry name" value="TonB-dependent receptor, beta-barrel domain"/>
    <property type="match status" value="1"/>
</dbReference>
<evidence type="ECO:0000256" key="1">
    <source>
        <dbReference type="ARBA" id="ARBA00004571"/>
    </source>
</evidence>
<evidence type="ECO:0000259" key="18">
    <source>
        <dbReference type="Pfam" id="PF07715"/>
    </source>
</evidence>
<keyword evidence="9" id="KW-0406">Ion transport</keyword>
<proteinExistence type="inferred from homology"/>
<dbReference type="STRING" id="187868.SAMN05192589_10876"/>
<feature type="signal peptide" evidence="16">
    <location>
        <begin position="1"/>
        <end position="22"/>
    </location>
</feature>
<dbReference type="Pfam" id="PF07715">
    <property type="entry name" value="Plug"/>
    <property type="match status" value="1"/>
</dbReference>
<keyword evidence="8" id="KW-0408">Iron</keyword>
<dbReference type="PROSITE" id="PS52016">
    <property type="entry name" value="TONB_DEPENDENT_REC_3"/>
    <property type="match status" value="1"/>
</dbReference>
<evidence type="ECO:0000256" key="2">
    <source>
        <dbReference type="ARBA" id="ARBA00009810"/>
    </source>
</evidence>
<evidence type="ECO:0000256" key="6">
    <source>
        <dbReference type="ARBA" id="ARBA00022692"/>
    </source>
</evidence>
<evidence type="ECO:0000256" key="13">
    <source>
        <dbReference type="ARBA" id="ARBA00023237"/>
    </source>
</evidence>
<keyword evidence="12" id="KW-0675">Receptor</keyword>
<dbReference type="Pfam" id="PF00593">
    <property type="entry name" value="TonB_dep_Rec_b-barrel"/>
    <property type="match status" value="1"/>
</dbReference>
<keyword evidence="10 15" id="KW-0798">TonB box</keyword>
<evidence type="ECO:0000256" key="12">
    <source>
        <dbReference type="ARBA" id="ARBA00023170"/>
    </source>
</evidence>
<evidence type="ECO:0000256" key="8">
    <source>
        <dbReference type="ARBA" id="ARBA00023004"/>
    </source>
</evidence>
<keyword evidence="6 14" id="KW-0812">Transmembrane</keyword>
<evidence type="ECO:0000256" key="15">
    <source>
        <dbReference type="RuleBase" id="RU003357"/>
    </source>
</evidence>
<evidence type="ECO:0000256" key="9">
    <source>
        <dbReference type="ARBA" id="ARBA00023065"/>
    </source>
</evidence>
<dbReference type="CDD" id="cd01347">
    <property type="entry name" value="ligand_gated_channel"/>
    <property type="match status" value="1"/>
</dbReference>
<dbReference type="AlphaFoldDB" id="A0A1G6WPU0"/>
<evidence type="ECO:0000313" key="20">
    <source>
        <dbReference type="Proteomes" id="UP000198781"/>
    </source>
</evidence>
<name>A0A1G6WPU0_9BURK</name>
<feature type="domain" description="TonB-dependent receptor-like beta-barrel" evidence="17">
    <location>
        <begin position="248"/>
        <end position="678"/>
    </location>
</feature>
<dbReference type="PANTHER" id="PTHR32552:SF74">
    <property type="entry name" value="HYDROXAMATE SIDEROPHORE RECEPTOR FHUE"/>
    <property type="match status" value="1"/>
</dbReference>
<dbReference type="GO" id="GO:0009279">
    <property type="term" value="C:cell outer membrane"/>
    <property type="evidence" value="ECO:0007669"/>
    <property type="project" value="UniProtKB-SubCell"/>
</dbReference>
<dbReference type="InterPro" id="IPR012910">
    <property type="entry name" value="Plug_dom"/>
</dbReference>
<evidence type="ECO:0000256" key="7">
    <source>
        <dbReference type="ARBA" id="ARBA00022729"/>
    </source>
</evidence>
<dbReference type="InterPro" id="IPR039426">
    <property type="entry name" value="TonB-dep_rcpt-like"/>
</dbReference>
<dbReference type="FunFam" id="2.170.130.10:FF:000010">
    <property type="entry name" value="Ferripyoverdine receptor"/>
    <property type="match status" value="1"/>
</dbReference>
<keyword evidence="7 16" id="KW-0732">Signal</keyword>
<feature type="domain" description="TonB-dependent receptor plug" evidence="18">
    <location>
        <begin position="68"/>
        <end position="169"/>
    </location>
</feature>
<dbReference type="InterPro" id="IPR000531">
    <property type="entry name" value="Beta-barrel_TonB"/>
</dbReference>
<dbReference type="RefSeq" id="WP_092744338.1">
    <property type="nucleotide sequence ID" value="NZ_FMZC01000008.1"/>
</dbReference>
<evidence type="ECO:0000256" key="4">
    <source>
        <dbReference type="ARBA" id="ARBA00022452"/>
    </source>
</evidence>
<evidence type="ECO:0000256" key="5">
    <source>
        <dbReference type="ARBA" id="ARBA00022496"/>
    </source>
</evidence>
<dbReference type="GO" id="GO:0038023">
    <property type="term" value="F:signaling receptor activity"/>
    <property type="evidence" value="ECO:0007669"/>
    <property type="project" value="InterPro"/>
</dbReference>
<dbReference type="InterPro" id="IPR037066">
    <property type="entry name" value="Plug_dom_sf"/>
</dbReference>
<protein>
    <submittedName>
        <fullName evidence="19">Iron complex outermembrane recepter protein</fullName>
    </submittedName>
</protein>
<dbReference type="NCBIfam" id="TIGR01783">
    <property type="entry name" value="TonB-siderophor"/>
    <property type="match status" value="1"/>
</dbReference>
<evidence type="ECO:0000256" key="3">
    <source>
        <dbReference type="ARBA" id="ARBA00022448"/>
    </source>
</evidence>
<evidence type="ECO:0000313" key="19">
    <source>
        <dbReference type="EMBL" id="SDD67960.1"/>
    </source>
</evidence>
<dbReference type="OrthoDB" id="174652at2"/>
<keyword evidence="13 14" id="KW-0998">Cell outer membrane</keyword>
<evidence type="ECO:0000256" key="16">
    <source>
        <dbReference type="SAM" id="SignalP"/>
    </source>
</evidence>
<dbReference type="SUPFAM" id="SSF56935">
    <property type="entry name" value="Porins"/>
    <property type="match status" value="1"/>
</dbReference>
<organism evidence="19 20">
    <name type="scientific">Paracidovorax valerianellae</name>
    <dbReference type="NCBI Taxonomy" id="187868"/>
    <lineage>
        <taxon>Bacteria</taxon>
        <taxon>Pseudomonadati</taxon>
        <taxon>Pseudomonadota</taxon>
        <taxon>Betaproteobacteria</taxon>
        <taxon>Burkholderiales</taxon>
        <taxon>Comamonadaceae</taxon>
        <taxon>Paracidovorax</taxon>
    </lineage>
</organism>
<keyword evidence="20" id="KW-1185">Reference proteome</keyword>
<gene>
    <name evidence="19" type="ORF">SAMN05192589_10876</name>
</gene>
<dbReference type="GO" id="GO:0015891">
    <property type="term" value="P:siderophore transport"/>
    <property type="evidence" value="ECO:0007669"/>
    <property type="project" value="InterPro"/>
</dbReference>
<comment type="similarity">
    <text evidence="2 14 15">Belongs to the TonB-dependent receptor family.</text>
</comment>
<dbReference type="PANTHER" id="PTHR32552">
    <property type="entry name" value="FERRICHROME IRON RECEPTOR-RELATED"/>
    <property type="match status" value="1"/>
</dbReference>
<evidence type="ECO:0000256" key="14">
    <source>
        <dbReference type="PROSITE-ProRule" id="PRU01360"/>
    </source>
</evidence>
<keyword evidence="5" id="KW-0410">Iron transport</keyword>
<dbReference type="Gene3D" id="2.170.130.10">
    <property type="entry name" value="TonB-dependent receptor, plug domain"/>
    <property type="match status" value="1"/>
</dbReference>
<dbReference type="Proteomes" id="UP000198781">
    <property type="component" value="Unassembled WGS sequence"/>
</dbReference>
<comment type="subcellular location">
    <subcellularLocation>
        <location evidence="1 14">Cell outer membrane</location>
        <topology evidence="1 14">Multi-pass membrane protein</topology>
    </subcellularLocation>
</comment>
<dbReference type="GO" id="GO:0015344">
    <property type="term" value="F:siderophore uptake transmembrane transporter activity"/>
    <property type="evidence" value="ECO:0007669"/>
    <property type="project" value="TreeGrafter"/>
</dbReference>
<feature type="chain" id="PRO_5011477807" evidence="16">
    <location>
        <begin position="23"/>
        <end position="710"/>
    </location>
</feature>
<dbReference type="InterPro" id="IPR010105">
    <property type="entry name" value="TonB_sidphr_rcpt"/>
</dbReference>
<evidence type="ECO:0000256" key="11">
    <source>
        <dbReference type="ARBA" id="ARBA00023136"/>
    </source>
</evidence>
<dbReference type="InterPro" id="IPR036942">
    <property type="entry name" value="Beta-barrel_TonB_sf"/>
</dbReference>
<keyword evidence="11 14" id="KW-0472">Membrane</keyword>
<keyword evidence="4 14" id="KW-1134">Transmembrane beta strand</keyword>